<gene>
    <name evidence="6" type="ORF">FPE_LOCUS2505</name>
</gene>
<dbReference type="PANTHER" id="PTHR15854:SF4">
    <property type="entry name" value="PEROXYNITRITE ISOMERASE THAP4"/>
    <property type="match status" value="1"/>
</dbReference>
<dbReference type="GO" id="GO:0003677">
    <property type="term" value="F:DNA binding"/>
    <property type="evidence" value="ECO:0007669"/>
    <property type="project" value="InterPro"/>
</dbReference>
<keyword evidence="7" id="KW-1185">Reference proteome</keyword>
<evidence type="ECO:0000256" key="2">
    <source>
        <dbReference type="ARBA" id="ARBA00023163"/>
    </source>
</evidence>
<dbReference type="InterPro" id="IPR009057">
    <property type="entry name" value="Homeodomain-like_sf"/>
</dbReference>
<dbReference type="InterPro" id="IPR012674">
    <property type="entry name" value="Calycin"/>
</dbReference>
<evidence type="ECO:0000256" key="4">
    <source>
        <dbReference type="ARBA" id="ARBA00036993"/>
    </source>
</evidence>
<dbReference type="Pfam" id="PF08768">
    <property type="entry name" value="THAP4_heme-bd"/>
    <property type="match status" value="1"/>
</dbReference>
<sequence length="379" mass="42388">MSMFSRLIQENIRGTKDGGYGHRGGGDPCLVLNSNQKTRLWWTADLHERFVVAVAQLGGANKATPKALLRTMGVKGLTLFHLKSHLQAEKHLQIRQDAERRYMAILEQACKMLVDQIIGSAVVNDGEGYQENGTDSIPCASRVICWIASRRIFTGRKRQMMNVDLTTGSFTWGESDFRSLDLHVVYFLELSLIVLPRRRRRRGPPLSNPRATRKAEMAANFIPPLATVHPVVQPLAFLLGTWRGQGEGSFPTITPFTYSEELNFSHSPNKPVIAYSSKTWKLNTNQPMHAESGYWRPQIDGTIEVVIAQSTGLAEVQKGTFDAEQRIVKLKSALVGNASKVKQITRVFKMGNGELCYEVKMATNLTDLQPHLKASLKKI</sequence>
<evidence type="ECO:0000259" key="5">
    <source>
        <dbReference type="Pfam" id="PF08768"/>
    </source>
</evidence>
<evidence type="ECO:0000256" key="3">
    <source>
        <dbReference type="ARBA" id="ARBA00023242"/>
    </source>
</evidence>
<feature type="domain" description="THAP4-like heme-binding" evidence="5">
    <location>
        <begin position="232"/>
        <end position="378"/>
    </location>
</feature>
<dbReference type="PANTHER" id="PTHR15854">
    <property type="entry name" value="THAP4 PROTEIN"/>
    <property type="match status" value="1"/>
</dbReference>
<dbReference type="InterPro" id="IPR014878">
    <property type="entry name" value="THAP4-like_heme-bd"/>
</dbReference>
<dbReference type="SUPFAM" id="SSF46689">
    <property type="entry name" value="Homeodomain-like"/>
    <property type="match status" value="1"/>
</dbReference>
<comment type="catalytic activity">
    <reaction evidence="4">
        <text>peroxynitrite = nitrate</text>
        <dbReference type="Rhea" id="RHEA:63116"/>
        <dbReference type="ChEBI" id="CHEBI:17632"/>
        <dbReference type="ChEBI" id="CHEBI:25941"/>
    </reaction>
    <physiologicalReaction direction="left-to-right" evidence="4">
        <dbReference type="Rhea" id="RHEA:63117"/>
    </physiologicalReaction>
</comment>
<organism evidence="6 7">
    <name type="scientific">Fraxinus pennsylvanica</name>
    <dbReference type="NCBI Taxonomy" id="56036"/>
    <lineage>
        <taxon>Eukaryota</taxon>
        <taxon>Viridiplantae</taxon>
        <taxon>Streptophyta</taxon>
        <taxon>Embryophyta</taxon>
        <taxon>Tracheophyta</taxon>
        <taxon>Spermatophyta</taxon>
        <taxon>Magnoliopsida</taxon>
        <taxon>eudicotyledons</taxon>
        <taxon>Gunneridae</taxon>
        <taxon>Pentapetalae</taxon>
        <taxon>asterids</taxon>
        <taxon>lamiids</taxon>
        <taxon>Lamiales</taxon>
        <taxon>Oleaceae</taxon>
        <taxon>Oleeae</taxon>
        <taxon>Fraxinus</taxon>
    </lineage>
</organism>
<keyword evidence="2" id="KW-0804">Transcription</keyword>
<dbReference type="CDD" id="cd07828">
    <property type="entry name" value="lipocalin_heme-bd-THAP4-like"/>
    <property type="match status" value="1"/>
</dbReference>
<dbReference type="Gene3D" id="1.10.10.60">
    <property type="entry name" value="Homeodomain-like"/>
    <property type="match status" value="1"/>
</dbReference>
<dbReference type="Gene3D" id="2.40.128.20">
    <property type="match status" value="1"/>
</dbReference>
<accession>A0AAD1YR94</accession>
<reference evidence="6" key="1">
    <citation type="submission" date="2023-05" db="EMBL/GenBank/DDBJ databases">
        <authorList>
            <person name="Huff M."/>
        </authorList>
    </citation>
    <scope>NUCLEOTIDE SEQUENCE</scope>
</reference>
<name>A0AAD1YR94_9LAMI</name>
<evidence type="ECO:0000313" key="6">
    <source>
        <dbReference type="EMBL" id="CAI9755074.1"/>
    </source>
</evidence>
<protein>
    <recommendedName>
        <fullName evidence="5">THAP4-like heme-binding domain-containing protein</fullName>
    </recommendedName>
</protein>
<dbReference type="InterPro" id="IPR045165">
    <property type="entry name" value="Nitrobindin"/>
</dbReference>
<dbReference type="Proteomes" id="UP000834106">
    <property type="component" value="Chromosome 1"/>
</dbReference>
<dbReference type="SUPFAM" id="SSF50814">
    <property type="entry name" value="Lipocalins"/>
    <property type="match status" value="1"/>
</dbReference>
<evidence type="ECO:0000313" key="7">
    <source>
        <dbReference type="Proteomes" id="UP000834106"/>
    </source>
</evidence>
<proteinExistence type="predicted"/>
<keyword evidence="1" id="KW-0805">Transcription regulation</keyword>
<evidence type="ECO:0000256" key="1">
    <source>
        <dbReference type="ARBA" id="ARBA00023015"/>
    </source>
</evidence>
<dbReference type="InterPro" id="IPR006447">
    <property type="entry name" value="Myb_dom_plants"/>
</dbReference>
<dbReference type="EMBL" id="OU503036">
    <property type="protein sequence ID" value="CAI9755074.1"/>
    <property type="molecule type" value="Genomic_DNA"/>
</dbReference>
<dbReference type="NCBIfam" id="TIGR01557">
    <property type="entry name" value="myb_SHAQKYF"/>
    <property type="match status" value="1"/>
</dbReference>
<keyword evidence="3" id="KW-0539">Nucleus</keyword>
<dbReference type="AlphaFoldDB" id="A0AAD1YR94"/>